<dbReference type="InterPro" id="IPR050194">
    <property type="entry name" value="Glycosyltransferase_grp1"/>
</dbReference>
<keyword evidence="3" id="KW-0808">Transferase</keyword>
<dbReference type="Pfam" id="PF00534">
    <property type="entry name" value="Glycos_transf_1"/>
    <property type="match status" value="1"/>
</dbReference>
<reference evidence="3 4" key="1">
    <citation type="submission" date="2024-01" db="EMBL/GenBank/DDBJ databases">
        <title>Complete Genome Sequence of Alkalicoccus halolimnae BZ-SZ-XJ29T, a Moderately Halophilic Bacterium Isolated from a Salt Lake.</title>
        <authorList>
            <person name="Zhao B."/>
        </authorList>
    </citation>
    <scope>NUCLEOTIDE SEQUENCE [LARGE SCALE GENOMIC DNA]</scope>
    <source>
        <strain evidence="3 4">BZ-SZ-XJ29</strain>
    </source>
</reference>
<dbReference type="InterPro" id="IPR001296">
    <property type="entry name" value="Glyco_trans_1"/>
</dbReference>
<protein>
    <submittedName>
        <fullName evidence="3">Glycosyltransferase family 4 protein</fullName>
        <ecNumber evidence="3">2.4.-.-</ecNumber>
    </submittedName>
</protein>
<evidence type="ECO:0000259" key="1">
    <source>
        <dbReference type="Pfam" id="PF00534"/>
    </source>
</evidence>
<dbReference type="PANTHER" id="PTHR45947:SF3">
    <property type="entry name" value="SULFOQUINOVOSYL TRANSFERASE SQD2"/>
    <property type="match status" value="1"/>
</dbReference>
<dbReference type="Pfam" id="PF13477">
    <property type="entry name" value="Glyco_trans_4_2"/>
    <property type="match status" value="1"/>
</dbReference>
<dbReference type="Proteomes" id="UP000321816">
    <property type="component" value="Chromosome"/>
</dbReference>
<feature type="domain" description="Glycosyl transferase family 1" evidence="1">
    <location>
        <begin position="190"/>
        <end position="339"/>
    </location>
</feature>
<dbReference type="OrthoDB" id="9808602at2"/>
<keyword evidence="4" id="KW-1185">Reference proteome</keyword>
<dbReference type="SUPFAM" id="SSF53756">
    <property type="entry name" value="UDP-Glycosyltransferase/glycogen phosphorylase"/>
    <property type="match status" value="1"/>
</dbReference>
<dbReference type="KEGG" id="ahal:FTX54_015335"/>
<dbReference type="GO" id="GO:0016758">
    <property type="term" value="F:hexosyltransferase activity"/>
    <property type="evidence" value="ECO:0007669"/>
    <property type="project" value="TreeGrafter"/>
</dbReference>
<dbReference type="CDD" id="cd03801">
    <property type="entry name" value="GT4_PimA-like"/>
    <property type="match status" value="1"/>
</dbReference>
<sequence>MFIVDNNLETVGGEQESTKIIVSNMKKHHRVGVIQPGPAIDDKQTAYFELTEQTRLKHLIKKPLQFLSYINKVRKLVNKQKPAVIHSQAQVSFFIVSLLKFLKMIPKSTTLVHTERGLYSKYSFPIKLIFFFFMRQLDVLVTTTNHNNELWEKGLSRFSYSKNLTFRVIENTAGELFEKASQETELENAAADTIKVGFVGRYCDWKNWPLAEEVVQNLKERFSGDVVVFMAVGCLDEKSEKETNQMFERMTKTFGENFTGIINAPLSEMSSLYHKVDYYILTSNPGTESFGRTLVEAMSKNTIVLTTPAGGAEEVVGKQANVCHTAEEFTDTILAYHENAEEEILEKQRGLSRVQTTYSTYNNVSKHRSLYQEELAATTVHEG</sequence>
<evidence type="ECO:0000313" key="4">
    <source>
        <dbReference type="Proteomes" id="UP000321816"/>
    </source>
</evidence>
<dbReference type="EMBL" id="CP144914">
    <property type="protein sequence ID" value="WWD81696.1"/>
    <property type="molecule type" value="Genomic_DNA"/>
</dbReference>
<name>A0A5C7FI95_9BACI</name>
<dbReference type="Gene3D" id="3.40.50.2000">
    <property type="entry name" value="Glycogen Phosphorylase B"/>
    <property type="match status" value="2"/>
</dbReference>
<evidence type="ECO:0000259" key="2">
    <source>
        <dbReference type="Pfam" id="PF13477"/>
    </source>
</evidence>
<evidence type="ECO:0000313" key="3">
    <source>
        <dbReference type="EMBL" id="WWD81696.1"/>
    </source>
</evidence>
<dbReference type="AlphaFoldDB" id="A0A5C7FI95"/>
<gene>
    <name evidence="3" type="ORF">FTX54_015335</name>
</gene>
<organism evidence="3 4">
    <name type="scientific">Alkalicoccus halolimnae</name>
    <dbReference type="NCBI Taxonomy" id="1667239"/>
    <lineage>
        <taxon>Bacteria</taxon>
        <taxon>Bacillati</taxon>
        <taxon>Bacillota</taxon>
        <taxon>Bacilli</taxon>
        <taxon>Bacillales</taxon>
        <taxon>Bacillaceae</taxon>
        <taxon>Alkalicoccus</taxon>
    </lineage>
</organism>
<feature type="domain" description="Glycosyltransferase subfamily 4-like N-terminal" evidence="2">
    <location>
        <begin position="24"/>
        <end position="106"/>
    </location>
</feature>
<dbReference type="PANTHER" id="PTHR45947">
    <property type="entry name" value="SULFOQUINOVOSYL TRANSFERASE SQD2"/>
    <property type="match status" value="1"/>
</dbReference>
<accession>A0A5C7FI95</accession>
<dbReference type="EC" id="2.4.-.-" evidence="3"/>
<keyword evidence="3" id="KW-0328">Glycosyltransferase</keyword>
<dbReference type="RefSeq" id="WP_147802832.1">
    <property type="nucleotide sequence ID" value="NZ_CP144914.1"/>
</dbReference>
<dbReference type="InterPro" id="IPR028098">
    <property type="entry name" value="Glyco_trans_4-like_N"/>
</dbReference>
<proteinExistence type="predicted"/>